<keyword evidence="4" id="KW-1003">Cell membrane</keyword>
<feature type="domain" description="Glycosyl transferase family 51" evidence="18">
    <location>
        <begin position="66"/>
        <end position="231"/>
    </location>
</feature>
<organism evidence="19 20">
    <name type="scientific">Gottfriedia solisilvae</name>
    <dbReference type="NCBI Taxonomy" id="1516104"/>
    <lineage>
        <taxon>Bacteria</taxon>
        <taxon>Bacillati</taxon>
        <taxon>Bacillota</taxon>
        <taxon>Bacilli</taxon>
        <taxon>Bacillales</taxon>
        <taxon>Bacillaceae</taxon>
        <taxon>Gottfriedia</taxon>
    </lineage>
</organism>
<name>A0A8J3AND4_9BACI</name>
<dbReference type="GO" id="GO:0071555">
    <property type="term" value="P:cell wall organization"/>
    <property type="evidence" value="ECO:0007669"/>
    <property type="project" value="UniProtKB-KW"/>
</dbReference>
<evidence type="ECO:0000256" key="16">
    <source>
        <dbReference type="ARBA" id="ARBA00049902"/>
    </source>
</evidence>
<evidence type="ECO:0000256" key="13">
    <source>
        <dbReference type="ARBA" id="ARBA00023268"/>
    </source>
</evidence>
<keyword evidence="6" id="KW-0645">Protease</keyword>
<evidence type="ECO:0000256" key="10">
    <source>
        <dbReference type="ARBA" id="ARBA00022960"/>
    </source>
</evidence>
<keyword evidence="13" id="KW-0511">Multifunctional enzyme</keyword>
<dbReference type="InterPro" id="IPR001264">
    <property type="entry name" value="Glyco_trans_51"/>
</dbReference>
<keyword evidence="14" id="KW-0961">Cell wall biogenesis/degradation</keyword>
<evidence type="ECO:0000256" key="14">
    <source>
        <dbReference type="ARBA" id="ARBA00023316"/>
    </source>
</evidence>
<comment type="catalytic activity">
    <reaction evidence="16">
        <text>[GlcNAc-(1-&gt;4)-Mur2Ac(oyl-L-Ala-gamma-D-Glu-L-Lys-D-Ala-D-Ala)](n)-di-trans,octa-cis-undecaprenyl diphosphate + beta-D-GlcNAc-(1-&gt;4)-Mur2Ac(oyl-L-Ala-gamma-D-Glu-L-Lys-D-Ala-D-Ala)-di-trans,octa-cis-undecaprenyl diphosphate = [GlcNAc-(1-&gt;4)-Mur2Ac(oyl-L-Ala-gamma-D-Glu-L-Lys-D-Ala-D-Ala)](n+1)-di-trans,octa-cis-undecaprenyl diphosphate + di-trans,octa-cis-undecaprenyl diphosphate + H(+)</text>
        <dbReference type="Rhea" id="RHEA:23708"/>
        <dbReference type="Rhea" id="RHEA-COMP:9602"/>
        <dbReference type="Rhea" id="RHEA-COMP:9603"/>
        <dbReference type="ChEBI" id="CHEBI:15378"/>
        <dbReference type="ChEBI" id="CHEBI:58405"/>
        <dbReference type="ChEBI" id="CHEBI:60033"/>
        <dbReference type="ChEBI" id="CHEBI:78435"/>
        <dbReference type="EC" id="2.4.99.28"/>
    </reaction>
</comment>
<comment type="caution">
    <text evidence="19">The sequence shown here is derived from an EMBL/GenBank/DDBJ whole genome shotgun (WGS) entry which is preliminary data.</text>
</comment>
<dbReference type="AlphaFoldDB" id="A0A8J3AND4"/>
<dbReference type="SUPFAM" id="SSF53955">
    <property type="entry name" value="Lysozyme-like"/>
    <property type="match status" value="1"/>
</dbReference>
<dbReference type="Proteomes" id="UP000626244">
    <property type="component" value="Unassembled WGS sequence"/>
</dbReference>
<dbReference type="InterPro" id="IPR001460">
    <property type="entry name" value="PCN-bd_Tpept"/>
</dbReference>
<evidence type="ECO:0000256" key="8">
    <source>
        <dbReference type="ARBA" id="ARBA00022679"/>
    </source>
</evidence>
<dbReference type="FunFam" id="1.10.3810.10:FF:000001">
    <property type="entry name" value="Penicillin-binding protein 1A"/>
    <property type="match status" value="1"/>
</dbReference>
<dbReference type="GO" id="GO:0030288">
    <property type="term" value="C:outer membrane-bounded periplasmic space"/>
    <property type="evidence" value="ECO:0007669"/>
    <property type="project" value="TreeGrafter"/>
</dbReference>
<evidence type="ECO:0000256" key="15">
    <source>
        <dbReference type="ARBA" id="ARBA00034000"/>
    </source>
</evidence>
<keyword evidence="8" id="KW-0808">Transferase</keyword>
<comment type="similarity">
    <text evidence="3">In the N-terminal section; belongs to the glycosyltransferase 51 family.</text>
</comment>
<evidence type="ECO:0000256" key="2">
    <source>
        <dbReference type="ARBA" id="ARBA00007090"/>
    </source>
</evidence>
<dbReference type="InterPro" id="IPR050396">
    <property type="entry name" value="Glycosyltr_51/Transpeptidase"/>
</dbReference>
<dbReference type="Pfam" id="PF00912">
    <property type="entry name" value="Transgly"/>
    <property type="match status" value="1"/>
</dbReference>
<evidence type="ECO:0000256" key="6">
    <source>
        <dbReference type="ARBA" id="ARBA00022670"/>
    </source>
</evidence>
<keyword evidence="7" id="KW-0328">Glycosyltransferase</keyword>
<dbReference type="GO" id="GO:0008955">
    <property type="term" value="F:peptidoglycan glycosyltransferase activity"/>
    <property type="evidence" value="ECO:0007669"/>
    <property type="project" value="UniProtKB-EC"/>
</dbReference>
<dbReference type="OrthoDB" id="9766909at2"/>
<dbReference type="InterPro" id="IPR036950">
    <property type="entry name" value="PBP_transglycosylase"/>
</dbReference>
<dbReference type="InterPro" id="IPR012338">
    <property type="entry name" value="Beta-lactam/transpept-like"/>
</dbReference>
<dbReference type="Pfam" id="PF00905">
    <property type="entry name" value="Transpeptidase"/>
    <property type="match status" value="1"/>
</dbReference>
<evidence type="ECO:0000256" key="9">
    <source>
        <dbReference type="ARBA" id="ARBA00022801"/>
    </source>
</evidence>
<evidence type="ECO:0000313" key="19">
    <source>
        <dbReference type="EMBL" id="GGI15879.1"/>
    </source>
</evidence>
<dbReference type="GO" id="GO:0005886">
    <property type="term" value="C:plasma membrane"/>
    <property type="evidence" value="ECO:0007669"/>
    <property type="project" value="UniProtKB-SubCell"/>
</dbReference>
<keyword evidence="11" id="KW-0573">Peptidoglycan synthesis</keyword>
<evidence type="ECO:0000256" key="3">
    <source>
        <dbReference type="ARBA" id="ARBA00007739"/>
    </source>
</evidence>
<dbReference type="Gene3D" id="1.10.3810.10">
    <property type="entry name" value="Biosynthetic peptidoglycan transglycosylase-like"/>
    <property type="match status" value="1"/>
</dbReference>
<evidence type="ECO:0000256" key="1">
    <source>
        <dbReference type="ARBA" id="ARBA00004236"/>
    </source>
</evidence>
<keyword evidence="9" id="KW-0378">Hydrolase</keyword>
<keyword evidence="5" id="KW-0121">Carboxypeptidase</keyword>
<reference evidence="20" key="1">
    <citation type="journal article" date="2019" name="Int. J. Syst. Evol. Microbiol.">
        <title>The Global Catalogue of Microorganisms (GCM) 10K type strain sequencing project: providing services to taxonomists for standard genome sequencing and annotation.</title>
        <authorList>
            <consortium name="The Broad Institute Genomics Platform"/>
            <consortium name="The Broad Institute Genome Sequencing Center for Infectious Disease"/>
            <person name="Wu L."/>
            <person name="Ma J."/>
        </authorList>
    </citation>
    <scope>NUCLEOTIDE SEQUENCE [LARGE SCALE GENOMIC DNA]</scope>
    <source>
        <strain evidence="20">CGMCC 1.14993</strain>
    </source>
</reference>
<protein>
    <submittedName>
        <fullName evidence="19">Penicillin-binding protein 4</fullName>
    </submittedName>
</protein>
<evidence type="ECO:0000313" key="20">
    <source>
        <dbReference type="Proteomes" id="UP000626244"/>
    </source>
</evidence>
<keyword evidence="20" id="KW-1185">Reference proteome</keyword>
<comment type="subcellular location">
    <subcellularLocation>
        <location evidence="1">Cell membrane</location>
    </subcellularLocation>
</comment>
<accession>A0A8J3AND4</accession>
<dbReference type="GO" id="GO:0006508">
    <property type="term" value="P:proteolysis"/>
    <property type="evidence" value="ECO:0007669"/>
    <property type="project" value="UniProtKB-KW"/>
</dbReference>
<evidence type="ECO:0000256" key="11">
    <source>
        <dbReference type="ARBA" id="ARBA00022984"/>
    </source>
</evidence>
<keyword evidence="12" id="KW-0472">Membrane</keyword>
<sequence length="623" mass="70886">MRKIIGFIFIIISFLVFYFTSEKALFAYENSKNIPKKTVEELPVISLSQNSIFYDRNNKPFYIPGSGENRINLKSSEIPQLVKDIFISTEDRYFYSHKGVDLFGVARAMMVNVSNSGIEQGASTITQQLARNLYLTHERSVERKVKEIEISLQLEKQFSKDQILTMYINTIYFANRNYGIEAASKAYFSKSVKDLSLAQTAFVCTIPNNPTLYDPFKNFDHSKKRQERILGILKEQGIITAKQYDVAIKEKIKLKTDSRVQEYPDYYSYVDYELKKILSGRKGKFLTSKLTNAQQAELRKLKTVDERVTYLQNQGLSIFTSLNPYVQEATVKAVNQGTLSTNTDGAAVVIRNNSHEIIALSGGRNYESQNLNRAYQDFRQPGSTIKPLLVYAPYIDYLGATPDTKVSADEYCKGTYCPKNDSGKEYGDVSLRTAMQNSYNTAAVRLYEQLTPGVAYRYLDKYKFEKISAKDRYEYGRALGGYDIGMSPLEMTSAYTTFGNDGVYYENSAIQRITLRDGTVVYENNPSSVRVYSSNTTNTMRSMLHSVVQNGTARRINMPLDYIGGKTGTTNDNTNLWFMGLTSNYTIGTWIGNKRPNQPIPKNYTVPPPQIIWRDIVQDTNLK</sequence>
<gene>
    <name evidence="19" type="primary">pbpD</name>
    <name evidence="19" type="ORF">GCM10007380_30170</name>
</gene>
<dbReference type="GO" id="GO:0008360">
    <property type="term" value="P:regulation of cell shape"/>
    <property type="evidence" value="ECO:0007669"/>
    <property type="project" value="UniProtKB-KW"/>
</dbReference>
<evidence type="ECO:0000256" key="7">
    <source>
        <dbReference type="ARBA" id="ARBA00022676"/>
    </source>
</evidence>
<dbReference type="SUPFAM" id="SSF56601">
    <property type="entry name" value="beta-lactamase/transpeptidase-like"/>
    <property type="match status" value="1"/>
</dbReference>
<evidence type="ECO:0000256" key="4">
    <source>
        <dbReference type="ARBA" id="ARBA00022475"/>
    </source>
</evidence>
<dbReference type="GO" id="GO:0009002">
    <property type="term" value="F:serine-type D-Ala-D-Ala carboxypeptidase activity"/>
    <property type="evidence" value="ECO:0007669"/>
    <property type="project" value="UniProtKB-EC"/>
</dbReference>
<evidence type="ECO:0000259" key="17">
    <source>
        <dbReference type="Pfam" id="PF00905"/>
    </source>
</evidence>
<dbReference type="GO" id="GO:0008658">
    <property type="term" value="F:penicillin binding"/>
    <property type="evidence" value="ECO:0007669"/>
    <property type="project" value="InterPro"/>
</dbReference>
<evidence type="ECO:0000256" key="5">
    <source>
        <dbReference type="ARBA" id="ARBA00022645"/>
    </source>
</evidence>
<dbReference type="RefSeq" id="WP_088000495.1">
    <property type="nucleotide sequence ID" value="NZ_BMHB01000002.1"/>
</dbReference>
<comment type="similarity">
    <text evidence="2">In the C-terminal section; belongs to the transpeptidase family.</text>
</comment>
<evidence type="ECO:0000259" key="18">
    <source>
        <dbReference type="Pfam" id="PF00912"/>
    </source>
</evidence>
<dbReference type="PANTHER" id="PTHR32282:SF11">
    <property type="entry name" value="PENICILLIN-BINDING PROTEIN 1B"/>
    <property type="match status" value="1"/>
</dbReference>
<proteinExistence type="inferred from homology"/>
<dbReference type="PANTHER" id="PTHR32282">
    <property type="entry name" value="BINDING PROTEIN TRANSPEPTIDASE, PUTATIVE-RELATED"/>
    <property type="match status" value="1"/>
</dbReference>
<dbReference type="InterPro" id="IPR023346">
    <property type="entry name" value="Lysozyme-like_dom_sf"/>
</dbReference>
<comment type="catalytic activity">
    <reaction evidence="15">
        <text>Preferential cleavage: (Ac)2-L-Lys-D-Ala-|-D-Ala. Also transpeptidation of peptidyl-alanyl moieties that are N-acyl substituents of D-alanine.</text>
        <dbReference type="EC" id="3.4.16.4"/>
    </reaction>
</comment>
<dbReference type="EMBL" id="BMHB01000002">
    <property type="protein sequence ID" value="GGI15879.1"/>
    <property type="molecule type" value="Genomic_DNA"/>
</dbReference>
<feature type="domain" description="Penicillin-binding protein transpeptidase" evidence="17">
    <location>
        <begin position="345"/>
        <end position="582"/>
    </location>
</feature>
<dbReference type="Gene3D" id="3.40.710.10">
    <property type="entry name" value="DD-peptidase/beta-lactamase superfamily"/>
    <property type="match status" value="1"/>
</dbReference>
<dbReference type="GO" id="GO:0009252">
    <property type="term" value="P:peptidoglycan biosynthetic process"/>
    <property type="evidence" value="ECO:0007669"/>
    <property type="project" value="UniProtKB-KW"/>
</dbReference>
<keyword evidence="10" id="KW-0133">Cell shape</keyword>
<evidence type="ECO:0000256" key="12">
    <source>
        <dbReference type="ARBA" id="ARBA00023136"/>
    </source>
</evidence>